<organism evidence="1 2">
    <name type="scientific">Aspergillus glaucus CBS 516.65</name>
    <dbReference type="NCBI Taxonomy" id="1160497"/>
    <lineage>
        <taxon>Eukaryota</taxon>
        <taxon>Fungi</taxon>
        <taxon>Dikarya</taxon>
        <taxon>Ascomycota</taxon>
        <taxon>Pezizomycotina</taxon>
        <taxon>Eurotiomycetes</taxon>
        <taxon>Eurotiomycetidae</taxon>
        <taxon>Eurotiales</taxon>
        <taxon>Aspergillaceae</taxon>
        <taxon>Aspergillus</taxon>
        <taxon>Aspergillus subgen. Aspergillus</taxon>
    </lineage>
</organism>
<gene>
    <name evidence="1" type="ORF">ASPGLDRAFT_39095</name>
</gene>
<dbReference type="EMBL" id="KV878911">
    <property type="protein sequence ID" value="OJJ80403.1"/>
    <property type="molecule type" value="Genomic_DNA"/>
</dbReference>
<protein>
    <submittedName>
        <fullName evidence="1">Uncharacterized protein</fullName>
    </submittedName>
</protein>
<evidence type="ECO:0000313" key="1">
    <source>
        <dbReference type="EMBL" id="OJJ80403.1"/>
    </source>
</evidence>
<keyword evidence="2" id="KW-1185">Reference proteome</keyword>
<dbReference type="VEuPathDB" id="FungiDB:ASPGLDRAFT_39095"/>
<evidence type="ECO:0000313" key="2">
    <source>
        <dbReference type="Proteomes" id="UP000184300"/>
    </source>
</evidence>
<dbReference type="GeneID" id="34461288"/>
<name>A0A1L9V929_ASPGL</name>
<sequence length="94" mass="10557">MPYNLKAACLQRKSREHVESGCHVMSHVYTMGVDNDTFREAIQPNSKPDVVPKASGKPSWPHHSRLVLFKVTIVQDGPVRMVTHCAEITGLHPR</sequence>
<dbReference type="AlphaFoldDB" id="A0A1L9V929"/>
<proteinExistence type="predicted"/>
<dbReference type="Proteomes" id="UP000184300">
    <property type="component" value="Unassembled WGS sequence"/>
</dbReference>
<reference evidence="2" key="1">
    <citation type="journal article" date="2017" name="Genome Biol.">
        <title>Comparative genomics reveals high biological diversity and specific adaptations in the industrially and medically important fungal genus Aspergillus.</title>
        <authorList>
            <person name="de Vries R.P."/>
            <person name="Riley R."/>
            <person name="Wiebenga A."/>
            <person name="Aguilar-Osorio G."/>
            <person name="Amillis S."/>
            <person name="Uchima C.A."/>
            <person name="Anderluh G."/>
            <person name="Asadollahi M."/>
            <person name="Askin M."/>
            <person name="Barry K."/>
            <person name="Battaglia E."/>
            <person name="Bayram O."/>
            <person name="Benocci T."/>
            <person name="Braus-Stromeyer S.A."/>
            <person name="Caldana C."/>
            <person name="Canovas D."/>
            <person name="Cerqueira G.C."/>
            <person name="Chen F."/>
            <person name="Chen W."/>
            <person name="Choi C."/>
            <person name="Clum A."/>
            <person name="Dos Santos R.A."/>
            <person name="Damasio A.R."/>
            <person name="Diallinas G."/>
            <person name="Emri T."/>
            <person name="Fekete E."/>
            <person name="Flipphi M."/>
            <person name="Freyberg S."/>
            <person name="Gallo A."/>
            <person name="Gournas C."/>
            <person name="Habgood R."/>
            <person name="Hainaut M."/>
            <person name="Harispe M.L."/>
            <person name="Henrissat B."/>
            <person name="Hilden K.S."/>
            <person name="Hope R."/>
            <person name="Hossain A."/>
            <person name="Karabika E."/>
            <person name="Karaffa L."/>
            <person name="Karanyi Z."/>
            <person name="Krasevec N."/>
            <person name="Kuo A."/>
            <person name="Kusch H."/>
            <person name="LaButti K."/>
            <person name="Lagendijk E.L."/>
            <person name="Lapidus A."/>
            <person name="Levasseur A."/>
            <person name="Lindquist E."/>
            <person name="Lipzen A."/>
            <person name="Logrieco A.F."/>
            <person name="MacCabe A."/>
            <person name="Maekelae M.R."/>
            <person name="Malavazi I."/>
            <person name="Melin P."/>
            <person name="Meyer V."/>
            <person name="Mielnichuk N."/>
            <person name="Miskei M."/>
            <person name="Molnar A.P."/>
            <person name="Mule G."/>
            <person name="Ngan C.Y."/>
            <person name="Orejas M."/>
            <person name="Orosz E."/>
            <person name="Ouedraogo J.P."/>
            <person name="Overkamp K.M."/>
            <person name="Park H.-S."/>
            <person name="Perrone G."/>
            <person name="Piumi F."/>
            <person name="Punt P.J."/>
            <person name="Ram A.F."/>
            <person name="Ramon A."/>
            <person name="Rauscher S."/>
            <person name="Record E."/>
            <person name="Riano-Pachon D.M."/>
            <person name="Robert V."/>
            <person name="Roehrig J."/>
            <person name="Ruller R."/>
            <person name="Salamov A."/>
            <person name="Salih N.S."/>
            <person name="Samson R.A."/>
            <person name="Sandor E."/>
            <person name="Sanguinetti M."/>
            <person name="Schuetze T."/>
            <person name="Sepcic K."/>
            <person name="Shelest E."/>
            <person name="Sherlock G."/>
            <person name="Sophianopoulou V."/>
            <person name="Squina F.M."/>
            <person name="Sun H."/>
            <person name="Susca A."/>
            <person name="Todd R.B."/>
            <person name="Tsang A."/>
            <person name="Unkles S.E."/>
            <person name="van de Wiele N."/>
            <person name="van Rossen-Uffink D."/>
            <person name="Oliveira J.V."/>
            <person name="Vesth T.C."/>
            <person name="Visser J."/>
            <person name="Yu J.-H."/>
            <person name="Zhou M."/>
            <person name="Andersen M.R."/>
            <person name="Archer D.B."/>
            <person name="Baker S.E."/>
            <person name="Benoit I."/>
            <person name="Brakhage A.A."/>
            <person name="Braus G.H."/>
            <person name="Fischer R."/>
            <person name="Frisvad J.C."/>
            <person name="Goldman G.H."/>
            <person name="Houbraken J."/>
            <person name="Oakley B."/>
            <person name="Pocsi I."/>
            <person name="Scazzocchio C."/>
            <person name="Seiboth B."/>
            <person name="vanKuyk P.A."/>
            <person name="Wortman J."/>
            <person name="Dyer P.S."/>
            <person name="Grigoriev I.V."/>
        </authorList>
    </citation>
    <scope>NUCLEOTIDE SEQUENCE [LARGE SCALE GENOMIC DNA]</scope>
    <source>
        <strain evidence="2">CBS 516.65</strain>
    </source>
</reference>
<accession>A0A1L9V929</accession>
<dbReference type="RefSeq" id="XP_022397101.1">
    <property type="nucleotide sequence ID" value="XM_022545027.1"/>
</dbReference>